<name>A0A644YWZ7_9ZZZZ</name>
<feature type="region of interest" description="Disordered" evidence="1">
    <location>
        <begin position="1"/>
        <end position="76"/>
    </location>
</feature>
<evidence type="ECO:0000313" key="2">
    <source>
        <dbReference type="EMBL" id="MPM30983.1"/>
    </source>
</evidence>
<gene>
    <name evidence="2" type="ORF">SDC9_77536</name>
</gene>
<organism evidence="2">
    <name type="scientific">bioreactor metagenome</name>
    <dbReference type="NCBI Taxonomy" id="1076179"/>
    <lineage>
        <taxon>unclassified sequences</taxon>
        <taxon>metagenomes</taxon>
        <taxon>ecological metagenomes</taxon>
    </lineage>
</organism>
<feature type="compositionally biased region" description="Basic and acidic residues" evidence="1">
    <location>
        <begin position="16"/>
        <end position="33"/>
    </location>
</feature>
<dbReference type="EMBL" id="VSSQ01005945">
    <property type="protein sequence ID" value="MPM30983.1"/>
    <property type="molecule type" value="Genomic_DNA"/>
</dbReference>
<comment type="caution">
    <text evidence="2">The sequence shown here is derived from an EMBL/GenBank/DDBJ whole genome shotgun (WGS) entry which is preliminary data.</text>
</comment>
<feature type="region of interest" description="Disordered" evidence="1">
    <location>
        <begin position="113"/>
        <end position="175"/>
    </location>
</feature>
<feature type="compositionally biased region" description="Basic and acidic residues" evidence="1">
    <location>
        <begin position="50"/>
        <end position="71"/>
    </location>
</feature>
<accession>A0A644YWZ7</accession>
<evidence type="ECO:0000256" key="1">
    <source>
        <dbReference type="SAM" id="MobiDB-lite"/>
    </source>
</evidence>
<proteinExistence type="predicted"/>
<dbReference type="AlphaFoldDB" id="A0A644YWZ7"/>
<reference evidence="2" key="1">
    <citation type="submission" date="2019-08" db="EMBL/GenBank/DDBJ databases">
        <authorList>
            <person name="Kucharzyk K."/>
            <person name="Murdoch R.W."/>
            <person name="Higgins S."/>
            <person name="Loffler F."/>
        </authorList>
    </citation>
    <scope>NUCLEOTIDE SEQUENCE</scope>
</reference>
<protein>
    <submittedName>
        <fullName evidence="2">Uncharacterized protein</fullName>
    </submittedName>
</protein>
<feature type="compositionally biased region" description="Gly residues" evidence="1">
    <location>
        <begin position="165"/>
        <end position="175"/>
    </location>
</feature>
<sequence>MGGSDGLADAPEEVDEGHARATDDGGTARDQHADLAPTGQMRIAGVRAVGPDDRADDQRQNTENQAHGHDCADDDAQLLDARQAAGVRVDVDHGSSPFREDGWFCRQVLAAATHTKKRPPPEGRALRSQGGSELLADAEQPVHPGDTGTGEDCAAEGDQHSDAAFGGGGIVAGAR</sequence>